<comment type="cofactor">
    <cofactor evidence="7">
        <name>Zn(2+)</name>
        <dbReference type="ChEBI" id="CHEBI:29105"/>
    </cofactor>
    <text evidence="7">Binds 1 zinc ion.</text>
</comment>
<evidence type="ECO:0000256" key="6">
    <source>
        <dbReference type="ARBA" id="ARBA00023049"/>
    </source>
</evidence>
<dbReference type="GO" id="GO:0004222">
    <property type="term" value="F:metalloendopeptidase activity"/>
    <property type="evidence" value="ECO:0007669"/>
    <property type="project" value="InterPro"/>
</dbReference>
<dbReference type="OrthoDB" id="9773538at2"/>
<keyword evidence="6 7" id="KW-0482">Metalloprotease</keyword>
<reference evidence="9 10" key="1">
    <citation type="submission" date="2016-10" db="EMBL/GenBank/DDBJ databases">
        <authorList>
            <person name="de Groot N.N."/>
        </authorList>
    </citation>
    <scope>NUCLEOTIDE SEQUENCE [LARGE SCALE GENOMIC DNA]</scope>
    <source>
        <strain evidence="9 10">NP_1H</strain>
    </source>
</reference>
<dbReference type="RefSeq" id="WP_090584555.1">
    <property type="nucleotide sequence ID" value="NZ_FNDT01000002.1"/>
</dbReference>
<dbReference type="InterPro" id="IPR001567">
    <property type="entry name" value="Pept_M3A_M3B_dom"/>
</dbReference>
<keyword evidence="2 7" id="KW-0645">Protease</keyword>
<dbReference type="InterPro" id="IPR024079">
    <property type="entry name" value="MetalloPept_cat_dom_sf"/>
</dbReference>
<evidence type="ECO:0000256" key="4">
    <source>
        <dbReference type="ARBA" id="ARBA00022801"/>
    </source>
</evidence>
<dbReference type="STRING" id="335973.SAMN04488693_10257"/>
<dbReference type="GO" id="GO:0004180">
    <property type="term" value="F:carboxypeptidase activity"/>
    <property type="evidence" value="ECO:0007669"/>
    <property type="project" value="TreeGrafter"/>
</dbReference>
<evidence type="ECO:0000256" key="2">
    <source>
        <dbReference type="ARBA" id="ARBA00022670"/>
    </source>
</evidence>
<dbReference type="Gene3D" id="3.40.390.10">
    <property type="entry name" value="Collagenase (Catalytic Domain)"/>
    <property type="match status" value="1"/>
</dbReference>
<dbReference type="GO" id="GO:0005829">
    <property type="term" value="C:cytosol"/>
    <property type="evidence" value="ECO:0007669"/>
    <property type="project" value="UniProtKB-ARBA"/>
</dbReference>
<keyword evidence="4 7" id="KW-0378">Hydrolase</keyword>
<protein>
    <submittedName>
        <fullName evidence="9">Peptidyl-dipeptidase Dcp</fullName>
    </submittedName>
</protein>
<dbReference type="Proteomes" id="UP000199258">
    <property type="component" value="Unassembled WGS sequence"/>
</dbReference>
<feature type="domain" description="Peptidase M3A/M3B catalytic" evidence="8">
    <location>
        <begin position="224"/>
        <end position="667"/>
    </location>
</feature>
<dbReference type="GO" id="GO:0006508">
    <property type="term" value="P:proteolysis"/>
    <property type="evidence" value="ECO:0007669"/>
    <property type="project" value="UniProtKB-KW"/>
</dbReference>
<keyword evidence="10" id="KW-1185">Reference proteome</keyword>
<organism evidence="9 10">
    <name type="scientific">Arthrobacter subterraneus</name>
    <dbReference type="NCBI Taxonomy" id="335973"/>
    <lineage>
        <taxon>Bacteria</taxon>
        <taxon>Bacillati</taxon>
        <taxon>Actinomycetota</taxon>
        <taxon>Actinomycetes</taxon>
        <taxon>Micrococcales</taxon>
        <taxon>Micrococcaceae</taxon>
        <taxon>Arthrobacter</taxon>
    </lineage>
</organism>
<dbReference type="InterPro" id="IPR034005">
    <property type="entry name" value="M3A_DCP"/>
</dbReference>
<dbReference type="Gene3D" id="1.10.1370.40">
    <property type="match status" value="1"/>
</dbReference>
<evidence type="ECO:0000256" key="7">
    <source>
        <dbReference type="RuleBase" id="RU003435"/>
    </source>
</evidence>
<dbReference type="GO" id="GO:0046872">
    <property type="term" value="F:metal ion binding"/>
    <property type="evidence" value="ECO:0007669"/>
    <property type="project" value="UniProtKB-UniRule"/>
</dbReference>
<evidence type="ECO:0000259" key="8">
    <source>
        <dbReference type="Pfam" id="PF01432"/>
    </source>
</evidence>
<dbReference type="Gene3D" id="1.10.1370.10">
    <property type="entry name" value="Neurolysin, domain 3"/>
    <property type="match status" value="1"/>
</dbReference>
<dbReference type="AlphaFoldDB" id="A0A1G8EC89"/>
<gene>
    <name evidence="9" type="ORF">SAMN04488693_10257</name>
</gene>
<evidence type="ECO:0000256" key="1">
    <source>
        <dbReference type="ARBA" id="ARBA00006040"/>
    </source>
</evidence>
<evidence type="ECO:0000256" key="3">
    <source>
        <dbReference type="ARBA" id="ARBA00022723"/>
    </source>
</evidence>
<dbReference type="Pfam" id="PF01432">
    <property type="entry name" value="Peptidase_M3"/>
    <property type="match status" value="1"/>
</dbReference>
<proteinExistence type="inferred from homology"/>
<dbReference type="InterPro" id="IPR045090">
    <property type="entry name" value="Pept_M3A_M3B"/>
</dbReference>
<sequence length="672" mass="74535">MSNPFLAPSTLPYQLPPFGQIGEEDFLPAFDSGIDEHLADIEAIVSNPDPASFENTILAMERAGQGLRRVALVFHNNSSAHSTEGIQAVEKEIAPRLASHEDNIYLNKALFERVSAVEVSGLDAESARLAAEYRQRFIRAGAQLDDAAQQRLRDLNGELSRLGTEFSQRLLRDTNASALLLDDESELEGLSADDIASAAGAAEAAGHPGKYLLTLILPTSQPALESLANRETRRRLHEASINRGFRDNENNTVGVAARMAALRAERAALLGFANHAELATDDQTAPSLDAIHDLLGRLAKPAVRNARAEARQLEEAAGHPIEAWDWPYYSGKVRAEKYDVDLAALRPYFELDRVLQDGVFFAANKLYGLTFHERSDLQGYHPEVRVWEVREEDGTGLGLFLGDYYTRETKNGGAWMNSFVEQSRLAGTQAVVVNNLNISRPPAGEPTLLTFDEVRTTFHEFGHALHGLFSNVTYPLFSGTSVPRDFVEYPSQVNEMWMLWPEVVSNYARHHQTGEPLPQETIDRLVAARQWGEGFATTEYLGAALLDLAWHELPPGAAVEDPPAFENQALHDAGVDYAPVPPRYRTGYFKHIFAGGYAAAYYAYIWSEVLDADSVEWFRESGGLTRENGEHFRRELLSRGYSVDPLQAFASFRGRAARLEPLLERRGLADQS</sequence>
<dbReference type="EMBL" id="FNDT01000002">
    <property type="protein sequence ID" value="SDH67516.1"/>
    <property type="molecule type" value="Genomic_DNA"/>
</dbReference>
<keyword evidence="3 7" id="KW-0479">Metal-binding</keyword>
<keyword evidence="5 7" id="KW-0862">Zinc</keyword>
<accession>A0A1G8EC89</accession>
<evidence type="ECO:0000313" key="10">
    <source>
        <dbReference type="Proteomes" id="UP000199258"/>
    </source>
</evidence>
<comment type="similarity">
    <text evidence="1 7">Belongs to the peptidase M3 family.</text>
</comment>
<dbReference type="PANTHER" id="PTHR43660:SF1">
    <property type="entry name" value="DIPEPTIDYL CARBOXYPEPTIDASE"/>
    <property type="match status" value="1"/>
</dbReference>
<dbReference type="FunFam" id="3.40.390.10:FF:000009">
    <property type="entry name" value="Oligopeptidase A"/>
    <property type="match status" value="1"/>
</dbReference>
<evidence type="ECO:0000313" key="9">
    <source>
        <dbReference type="EMBL" id="SDH67516.1"/>
    </source>
</evidence>
<evidence type="ECO:0000256" key="5">
    <source>
        <dbReference type="ARBA" id="ARBA00022833"/>
    </source>
</evidence>
<dbReference type="PANTHER" id="PTHR43660">
    <property type="entry name" value="DIPEPTIDYL CARBOXYPEPTIDASE"/>
    <property type="match status" value="1"/>
</dbReference>
<dbReference type="CDD" id="cd06456">
    <property type="entry name" value="M3A_DCP"/>
    <property type="match status" value="1"/>
</dbReference>
<name>A0A1G8EC89_9MICC</name>
<dbReference type="InterPro" id="IPR024077">
    <property type="entry name" value="Neurolysin/TOP_dom2"/>
</dbReference>
<dbReference type="SUPFAM" id="SSF55486">
    <property type="entry name" value="Metalloproteases ('zincins'), catalytic domain"/>
    <property type="match status" value="1"/>
</dbReference>